<dbReference type="Proteomes" id="UP000244937">
    <property type="component" value="Chromosome"/>
</dbReference>
<feature type="modified residue" description="4-aspartylphosphate" evidence="1">
    <location>
        <position position="59"/>
    </location>
</feature>
<keyword evidence="1" id="KW-0597">Phosphoprotein</keyword>
<dbReference type="GO" id="GO:0000160">
    <property type="term" value="P:phosphorelay signal transduction system"/>
    <property type="evidence" value="ECO:0007669"/>
    <property type="project" value="InterPro"/>
</dbReference>
<dbReference type="PANTHER" id="PTHR44520">
    <property type="entry name" value="RESPONSE REGULATOR RCP1-RELATED"/>
    <property type="match status" value="1"/>
</dbReference>
<name>A0A2S1SLI7_9FLAO</name>
<dbReference type="AlphaFoldDB" id="A0A2S1SLI7"/>
<dbReference type="PANTHER" id="PTHR44520:SF2">
    <property type="entry name" value="RESPONSE REGULATOR RCP1"/>
    <property type="match status" value="1"/>
</dbReference>
<reference evidence="3 4" key="1">
    <citation type="submission" date="2018-05" db="EMBL/GenBank/DDBJ databases">
        <title>Genome sequencing of Flavobacterium sp. HYN0049.</title>
        <authorList>
            <person name="Yi H."/>
            <person name="Baek C."/>
        </authorList>
    </citation>
    <scope>NUCLEOTIDE SEQUENCE [LARGE SCALE GENOMIC DNA]</scope>
    <source>
        <strain evidence="3 4">HYN0049</strain>
    </source>
</reference>
<evidence type="ECO:0000259" key="2">
    <source>
        <dbReference type="PROSITE" id="PS50110"/>
    </source>
</evidence>
<dbReference type="InterPro" id="IPR052893">
    <property type="entry name" value="TCS_response_regulator"/>
</dbReference>
<dbReference type="Gene3D" id="3.40.50.2300">
    <property type="match status" value="1"/>
</dbReference>
<dbReference type="InterPro" id="IPR011006">
    <property type="entry name" value="CheY-like_superfamily"/>
</dbReference>
<keyword evidence="4" id="KW-1185">Reference proteome</keyword>
<evidence type="ECO:0000313" key="4">
    <source>
        <dbReference type="Proteomes" id="UP000244937"/>
    </source>
</evidence>
<dbReference type="OrthoDB" id="958614at2"/>
<evidence type="ECO:0000313" key="3">
    <source>
        <dbReference type="EMBL" id="AWI27251.1"/>
    </source>
</evidence>
<evidence type="ECO:0000256" key="1">
    <source>
        <dbReference type="PROSITE-ProRule" id="PRU00169"/>
    </source>
</evidence>
<accession>A0A2S1SLI7</accession>
<sequence length="141" mass="16309">MNKGGPIIIIEDDIDDQEMLSEVFSDLSFKNEIIFFADGEKALEYLTDTSIEPFIIFSDINMPKLNGMELREKIHQNEDLRIKSIPYLFFSTSAEQQSVVDAYSKSVQGFFVKPTNYQEIKDTIKTIVDYWNKCVSPNYVK</sequence>
<dbReference type="InterPro" id="IPR001789">
    <property type="entry name" value="Sig_transdc_resp-reg_receiver"/>
</dbReference>
<dbReference type="PROSITE" id="PS50110">
    <property type="entry name" value="RESPONSE_REGULATORY"/>
    <property type="match status" value="1"/>
</dbReference>
<gene>
    <name evidence="3" type="ORF">HYN49_09350</name>
</gene>
<dbReference type="SUPFAM" id="SSF52172">
    <property type="entry name" value="CheY-like"/>
    <property type="match status" value="1"/>
</dbReference>
<feature type="domain" description="Response regulatory" evidence="2">
    <location>
        <begin position="6"/>
        <end position="128"/>
    </location>
</feature>
<dbReference type="KEGG" id="fpal:HYN49_09350"/>
<organism evidence="3 4">
    <name type="scientific">Flavobacterium pallidum</name>
    <dbReference type="NCBI Taxonomy" id="2172098"/>
    <lineage>
        <taxon>Bacteria</taxon>
        <taxon>Pseudomonadati</taxon>
        <taxon>Bacteroidota</taxon>
        <taxon>Flavobacteriia</taxon>
        <taxon>Flavobacteriales</taxon>
        <taxon>Flavobacteriaceae</taxon>
        <taxon>Flavobacterium</taxon>
    </lineage>
</organism>
<dbReference type="EMBL" id="CP029187">
    <property type="protein sequence ID" value="AWI27251.1"/>
    <property type="molecule type" value="Genomic_DNA"/>
</dbReference>
<dbReference type="SMART" id="SM00448">
    <property type="entry name" value="REC"/>
    <property type="match status" value="1"/>
</dbReference>
<protein>
    <submittedName>
        <fullName evidence="3">Response regulator</fullName>
    </submittedName>
</protein>
<dbReference type="Pfam" id="PF00072">
    <property type="entry name" value="Response_reg"/>
    <property type="match status" value="1"/>
</dbReference>
<proteinExistence type="predicted"/>